<dbReference type="AlphaFoldDB" id="A0A9D3MSK0"/>
<organism evidence="3 4">
    <name type="scientific">Anguilla anguilla</name>
    <name type="common">European freshwater eel</name>
    <name type="synonym">Muraena anguilla</name>
    <dbReference type="NCBI Taxonomy" id="7936"/>
    <lineage>
        <taxon>Eukaryota</taxon>
        <taxon>Metazoa</taxon>
        <taxon>Chordata</taxon>
        <taxon>Craniata</taxon>
        <taxon>Vertebrata</taxon>
        <taxon>Euteleostomi</taxon>
        <taxon>Actinopterygii</taxon>
        <taxon>Neopterygii</taxon>
        <taxon>Teleostei</taxon>
        <taxon>Anguilliformes</taxon>
        <taxon>Anguillidae</taxon>
        <taxon>Anguilla</taxon>
    </lineage>
</organism>
<keyword evidence="4" id="KW-1185">Reference proteome</keyword>
<dbReference type="PANTHER" id="PTHR15344:SF7">
    <property type="entry name" value="CDC42 EFFECTOR PROTEIN 1"/>
    <property type="match status" value="1"/>
</dbReference>
<dbReference type="Pfam" id="PF14957">
    <property type="entry name" value="BORG_CEP"/>
    <property type="match status" value="1"/>
</dbReference>
<dbReference type="GO" id="GO:0031267">
    <property type="term" value="F:small GTPase binding"/>
    <property type="evidence" value="ECO:0007669"/>
    <property type="project" value="TreeGrafter"/>
</dbReference>
<evidence type="ECO:0000313" key="3">
    <source>
        <dbReference type="EMBL" id="KAG5853955.1"/>
    </source>
</evidence>
<name>A0A9D3MSK0_ANGAN</name>
<dbReference type="GO" id="GO:0007266">
    <property type="term" value="P:Rho protein signal transduction"/>
    <property type="evidence" value="ECO:0007669"/>
    <property type="project" value="TreeGrafter"/>
</dbReference>
<evidence type="ECO:0000259" key="2">
    <source>
        <dbReference type="Pfam" id="PF14957"/>
    </source>
</evidence>
<feature type="region of interest" description="Disordered" evidence="1">
    <location>
        <begin position="173"/>
        <end position="198"/>
    </location>
</feature>
<dbReference type="Proteomes" id="UP001044222">
    <property type="component" value="Unassembled WGS sequence"/>
</dbReference>
<sequence>MSLGKLPGIKGLVSSSQRKRRFKRDLTADMISPPMGDFRHTMHGRAPGLSPPPPAVSPIVKNAVSLPRLDVDAPNGRLQRALFPSSPSPPEDSTCIYGVESGFVTLPRLSRADGSGTFRSEFRRSSVPDDGIFPLLHCDSMTSFTVDLGPSLMSEVFGLIDCPGGGHDACRGWGKEDGQEEEEEEKVPSSPVSHVTYPASTPVAGSLLREDLNMRGFGLRGREWEGLEGDLTQRAVPDVVMGSTARAEPGMEPVRFKMAASVLARHYSGGGVLNGKQETVGWDIRQFSPNTADSTGRAKRRGPRAYAEEEDEIKV</sequence>
<feature type="region of interest" description="Disordered" evidence="1">
    <location>
        <begin position="284"/>
        <end position="315"/>
    </location>
</feature>
<dbReference type="EMBL" id="JAFIRN010000002">
    <property type="protein sequence ID" value="KAG5853955.1"/>
    <property type="molecule type" value="Genomic_DNA"/>
</dbReference>
<dbReference type="GO" id="GO:0008360">
    <property type="term" value="P:regulation of cell shape"/>
    <property type="evidence" value="ECO:0007669"/>
    <property type="project" value="TreeGrafter"/>
</dbReference>
<proteinExistence type="predicted"/>
<feature type="region of interest" description="Disordered" evidence="1">
    <location>
        <begin position="1"/>
        <end position="56"/>
    </location>
</feature>
<dbReference type="GO" id="GO:0005737">
    <property type="term" value="C:cytoplasm"/>
    <property type="evidence" value="ECO:0007669"/>
    <property type="project" value="TreeGrafter"/>
</dbReference>
<evidence type="ECO:0000313" key="4">
    <source>
        <dbReference type="Proteomes" id="UP001044222"/>
    </source>
</evidence>
<dbReference type="InterPro" id="IPR029273">
    <property type="entry name" value="Cdc42_effect-like"/>
</dbReference>
<comment type="caution">
    <text evidence="3">The sequence shown here is derived from an EMBL/GenBank/DDBJ whole genome shotgun (WGS) entry which is preliminary data.</text>
</comment>
<dbReference type="GO" id="GO:0030838">
    <property type="term" value="P:positive regulation of actin filament polymerization"/>
    <property type="evidence" value="ECO:0007669"/>
    <property type="project" value="TreeGrafter"/>
</dbReference>
<reference evidence="3" key="1">
    <citation type="submission" date="2021-01" db="EMBL/GenBank/DDBJ databases">
        <title>A chromosome-scale assembly of European eel, Anguilla anguilla.</title>
        <authorList>
            <person name="Henkel C."/>
            <person name="Jong-Raadsen S.A."/>
            <person name="Dufour S."/>
            <person name="Weltzien F.-A."/>
            <person name="Palstra A.P."/>
            <person name="Pelster B."/>
            <person name="Spaink H.P."/>
            <person name="Van Den Thillart G.E."/>
            <person name="Jansen H."/>
            <person name="Zahm M."/>
            <person name="Klopp C."/>
            <person name="Cedric C."/>
            <person name="Louis A."/>
            <person name="Berthelot C."/>
            <person name="Parey E."/>
            <person name="Roest Crollius H."/>
            <person name="Montfort J."/>
            <person name="Robinson-Rechavi M."/>
            <person name="Bucao C."/>
            <person name="Bouchez O."/>
            <person name="Gislard M."/>
            <person name="Lluch J."/>
            <person name="Milhes M."/>
            <person name="Lampietro C."/>
            <person name="Lopez Roques C."/>
            <person name="Donnadieu C."/>
            <person name="Braasch I."/>
            <person name="Desvignes T."/>
            <person name="Postlethwait J."/>
            <person name="Bobe J."/>
            <person name="Guiguen Y."/>
            <person name="Dirks R."/>
        </authorList>
    </citation>
    <scope>NUCLEOTIDE SEQUENCE</scope>
    <source>
        <strain evidence="3">Tag_6206</strain>
        <tissue evidence="3">Liver</tissue>
    </source>
</reference>
<dbReference type="InterPro" id="IPR051296">
    <property type="entry name" value="Cdc42_Effector_BORG/CEP"/>
</dbReference>
<evidence type="ECO:0000256" key="1">
    <source>
        <dbReference type="SAM" id="MobiDB-lite"/>
    </source>
</evidence>
<gene>
    <name evidence="3" type="ORF">ANANG_G00032320</name>
</gene>
<protein>
    <recommendedName>
        <fullName evidence="2">Cdc42 effector-like domain-containing protein</fullName>
    </recommendedName>
</protein>
<dbReference type="GO" id="GO:0005886">
    <property type="term" value="C:plasma membrane"/>
    <property type="evidence" value="ECO:0007669"/>
    <property type="project" value="TreeGrafter"/>
</dbReference>
<dbReference type="PANTHER" id="PTHR15344">
    <property type="entry name" value="CDC42 EFFECTOR PROTEIN BORG"/>
    <property type="match status" value="1"/>
</dbReference>
<feature type="domain" description="Cdc42 effector-like" evidence="2">
    <location>
        <begin position="134"/>
        <end position="161"/>
    </location>
</feature>
<accession>A0A9D3MSK0</accession>
<dbReference type="GO" id="GO:0005856">
    <property type="term" value="C:cytoskeleton"/>
    <property type="evidence" value="ECO:0007669"/>
    <property type="project" value="TreeGrafter"/>
</dbReference>
<dbReference type="GO" id="GO:0031274">
    <property type="term" value="P:positive regulation of pseudopodium assembly"/>
    <property type="evidence" value="ECO:0007669"/>
    <property type="project" value="TreeGrafter"/>
</dbReference>